<comment type="caution">
    <text evidence="1">The sequence shown here is derived from an EMBL/GenBank/DDBJ whole genome shotgun (WGS) entry which is preliminary data.</text>
</comment>
<gene>
    <name evidence="1" type="ORF">PYW08_007824</name>
</gene>
<sequence>MILKGIFLLITVATAINAEYISYKNYKVYKIVPTNDYEVQIVTDLRKLNQYDFWSDIVAVNSDVRIMVAPGKQAEFENYFKSVEIPARVVVENVQEQIDAQLRRPPTRSANYDWTYYLSLEEIFSWLDQVGKDYSDVVSLVTIGQSVEGRPIRGVKIDFKKRDKPVIAMIEGGIHAREWISPATVTYIINELLTSTDPDVRFMADNIVWHIFPVVNPDGYSYTFTNNRMWRKNRSRLNHTTCPQGDDISNGIDLNRNFGFVWMSVGASQNPCAETFAGHIEFSEPESRAIANYVNAIKEQGNMVYYFAFHSWSQMVLVPFSHLEGAAVLEAPNYTDMYEIAIRGMDKLKAKHNTDYLVGTSADILYEVSGSSFDWVKGVAEVPIVYLFELRDKGEFGFLLPTEQIIPNNQEIMAGLIEMEKVTRGMGYYQIDNYSSGGRLAFSFVLCILGLFVAMM</sequence>
<name>A0ACC2QGU6_9NEOP</name>
<dbReference type="Proteomes" id="UP001231649">
    <property type="component" value="Chromosome 20"/>
</dbReference>
<evidence type="ECO:0000313" key="2">
    <source>
        <dbReference type="Proteomes" id="UP001231649"/>
    </source>
</evidence>
<accession>A0ACC2QGU6</accession>
<reference evidence="1" key="1">
    <citation type="submission" date="2023-03" db="EMBL/GenBank/DDBJ databases">
        <title>Chromosome-level genomes of two armyworms, Mythimna separata and Mythimna loreyi, provide insights into the biosynthesis and reception of sex pheromones.</title>
        <authorList>
            <person name="Zhao H."/>
        </authorList>
    </citation>
    <scope>NUCLEOTIDE SEQUENCE</scope>
    <source>
        <strain evidence="1">BeijingLab</strain>
    </source>
</reference>
<keyword evidence="2" id="KW-1185">Reference proteome</keyword>
<dbReference type="EMBL" id="CM056796">
    <property type="protein sequence ID" value="KAJ8714204.1"/>
    <property type="molecule type" value="Genomic_DNA"/>
</dbReference>
<evidence type="ECO:0000313" key="1">
    <source>
        <dbReference type="EMBL" id="KAJ8714204.1"/>
    </source>
</evidence>
<proteinExistence type="predicted"/>
<protein>
    <submittedName>
        <fullName evidence="1">Uncharacterized protein</fullName>
    </submittedName>
</protein>
<organism evidence="1 2">
    <name type="scientific">Mythimna loreyi</name>
    <dbReference type="NCBI Taxonomy" id="667449"/>
    <lineage>
        <taxon>Eukaryota</taxon>
        <taxon>Metazoa</taxon>
        <taxon>Ecdysozoa</taxon>
        <taxon>Arthropoda</taxon>
        <taxon>Hexapoda</taxon>
        <taxon>Insecta</taxon>
        <taxon>Pterygota</taxon>
        <taxon>Neoptera</taxon>
        <taxon>Endopterygota</taxon>
        <taxon>Lepidoptera</taxon>
        <taxon>Glossata</taxon>
        <taxon>Ditrysia</taxon>
        <taxon>Noctuoidea</taxon>
        <taxon>Noctuidae</taxon>
        <taxon>Noctuinae</taxon>
        <taxon>Hadenini</taxon>
        <taxon>Mythimna</taxon>
    </lineage>
</organism>